<dbReference type="RefSeq" id="WP_021922855.1">
    <property type="nucleotide sequence ID" value="NZ_CVRS01000090.1"/>
</dbReference>
<feature type="chain" id="PRO_5005806622" evidence="2">
    <location>
        <begin position="26"/>
        <end position="229"/>
    </location>
</feature>
<dbReference type="AlphaFoldDB" id="A0A0M6WUD1"/>
<organism evidence="3 4">
    <name type="scientific">Roseburia inulinivorans</name>
    <dbReference type="NCBI Taxonomy" id="360807"/>
    <lineage>
        <taxon>Bacteria</taxon>
        <taxon>Bacillati</taxon>
        <taxon>Bacillota</taxon>
        <taxon>Clostridia</taxon>
        <taxon>Lachnospirales</taxon>
        <taxon>Lachnospiraceae</taxon>
        <taxon>Roseburia</taxon>
    </lineage>
</organism>
<dbReference type="Proteomes" id="UP000049828">
    <property type="component" value="Unassembled WGS sequence"/>
</dbReference>
<feature type="compositionally biased region" description="Low complexity" evidence="1">
    <location>
        <begin position="144"/>
        <end position="179"/>
    </location>
</feature>
<reference evidence="4" key="1">
    <citation type="submission" date="2015-05" db="EMBL/GenBank/DDBJ databases">
        <authorList>
            <consortium name="Pathogen Informatics"/>
        </authorList>
    </citation>
    <scope>NUCLEOTIDE SEQUENCE [LARGE SCALE GENOMIC DNA]</scope>
    <source>
        <strain evidence="4">L1-83</strain>
    </source>
</reference>
<protein>
    <submittedName>
        <fullName evidence="3">Uncharacterized protein</fullName>
    </submittedName>
</protein>
<name>A0A0M6WUD1_9FIRM</name>
<keyword evidence="4" id="KW-1185">Reference proteome</keyword>
<keyword evidence="2" id="KW-0732">Signal</keyword>
<dbReference type="EMBL" id="CVRS01000090">
    <property type="protein sequence ID" value="CRL41225.1"/>
    <property type="molecule type" value="Genomic_DNA"/>
</dbReference>
<dbReference type="PROSITE" id="PS51257">
    <property type="entry name" value="PROKAR_LIPOPROTEIN"/>
    <property type="match status" value="1"/>
</dbReference>
<sequence length="229" mass="24426">MKNKIISIILLFVSLSITGCGTEQASVEPTESVIETETEEVAVETESITDSTIIEDTGDVGGSGDSTSAFSNSDDIYSDEVIGTLAMYDFFEGSTADEIRQFVKDHDDIQEILNTHDSEYIDSWIPEFKDFYGGTLYELNHPATNNSSTSNKGNSSSTNNTAGGQSNTSNSNTGSNSSTPAEQPPAPSNSESSGVPSTDDIANLNIPGWDTDGSKFGNEGHTDYNNTIQ</sequence>
<evidence type="ECO:0000256" key="2">
    <source>
        <dbReference type="SAM" id="SignalP"/>
    </source>
</evidence>
<feature type="region of interest" description="Disordered" evidence="1">
    <location>
        <begin position="143"/>
        <end position="229"/>
    </location>
</feature>
<accession>A0A0M6WUD1</accession>
<evidence type="ECO:0000256" key="1">
    <source>
        <dbReference type="SAM" id="MobiDB-lite"/>
    </source>
</evidence>
<gene>
    <name evidence="3" type="ORF">RIL183_28781</name>
</gene>
<evidence type="ECO:0000313" key="4">
    <source>
        <dbReference type="Proteomes" id="UP000049828"/>
    </source>
</evidence>
<evidence type="ECO:0000313" key="3">
    <source>
        <dbReference type="EMBL" id="CRL41225.1"/>
    </source>
</evidence>
<proteinExistence type="predicted"/>
<feature type="signal peptide" evidence="2">
    <location>
        <begin position="1"/>
        <end position="25"/>
    </location>
</feature>